<evidence type="ECO:0000256" key="7">
    <source>
        <dbReference type="ARBA" id="ARBA00023295"/>
    </source>
</evidence>
<keyword evidence="12" id="KW-1185">Reference proteome</keyword>
<evidence type="ECO:0000256" key="5">
    <source>
        <dbReference type="ARBA" id="ARBA00022801"/>
    </source>
</evidence>
<evidence type="ECO:0000256" key="4">
    <source>
        <dbReference type="ARBA" id="ARBA00022729"/>
    </source>
</evidence>
<protein>
    <submittedName>
        <fullName evidence="11">Glycoside hydrolase family 28 protein</fullName>
    </submittedName>
</protein>
<comment type="subcellular location">
    <subcellularLocation>
        <location evidence="1">Secreted</location>
    </subcellularLocation>
</comment>
<evidence type="ECO:0000256" key="6">
    <source>
        <dbReference type="ARBA" id="ARBA00023180"/>
    </source>
</evidence>
<dbReference type="AlphaFoldDB" id="A0A0C3H2F2"/>
<keyword evidence="5 9" id="KW-0378">Hydrolase</keyword>
<dbReference type="InParanoid" id="A0A0C3H2F2"/>
<evidence type="ECO:0000256" key="1">
    <source>
        <dbReference type="ARBA" id="ARBA00004613"/>
    </source>
</evidence>
<evidence type="ECO:0000256" key="10">
    <source>
        <dbReference type="SAM" id="SignalP"/>
    </source>
</evidence>
<evidence type="ECO:0000256" key="3">
    <source>
        <dbReference type="ARBA" id="ARBA00022525"/>
    </source>
</evidence>
<keyword evidence="8" id="KW-0961">Cell wall biogenesis/degradation</keyword>
<dbReference type="PANTHER" id="PTHR31736:SF8">
    <property type="entry name" value="PUTATIVE (AFU_ORTHOLOGUE AFUA_7G06410)-RELATED"/>
    <property type="match status" value="1"/>
</dbReference>
<dbReference type="Proteomes" id="UP000054321">
    <property type="component" value="Unassembled WGS sequence"/>
</dbReference>
<keyword evidence="6" id="KW-0325">Glycoprotein</keyword>
<dbReference type="SUPFAM" id="SSF51126">
    <property type="entry name" value="Pectin lyase-like"/>
    <property type="match status" value="1"/>
</dbReference>
<evidence type="ECO:0000256" key="8">
    <source>
        <dbReference type="ARBA" id="ARBA00023316"/>
    </source>
</evidence>
<proteinExistence type="inferred from homology"/>
<evidence type="ECO:0000256" key="9">
    <source>
        <dbReference type="RuleBase" id="RU361169"/>
    </source>
</evidence>
<dbReference type="Gene3D" id="2.160.20.10">
    <property type="entry name" value="Single-stranded right-handed beta-helix, Pectin lyase-like"/>
    <property type="match status" value="1"/>
</dbReference>
<comment type="similarity">
    <text evidence="2 9">Belongs to the glycosyl hydrolase 28 family.</text>
</comment>
<keyword evidence="7 9" id="KW-0326">Glycosidase</keyword>
<reference evidence="11 12" key="1">
    <citation type="submission" date="2014-04" db="EMBL/GenBank/DDBJ databases">
        <authorList>
            <consortium name="DOE Joint Genome Institute"/>
            <person name="Kuo A."/>
            <person name="Martino E."/>
            <person name="Perotto S."/>
            <person name="Kohler A."/>
            <person name="Nagy L.G."/>
            <person name="Floudas D."/>
            <person name="Copeland A."/>
            <person name="Barry K.W."/>
            <person name="Cichocki N."/>
            <person name="Veneault-Fourrey C."/>
            <person name="LaButti K."/>
            <person name="Lindquist E.A."/>
            <person name="Lipzen A."/>
            <person name="Lundell T."/>
            <person name="Morin E."/>
            <person name="Murat C."/>
            <person name="Sun H."/>
            <person name="Tunlid A."/>
            <person name="Henrissat B."/>
            <person name="Grigoriev I.V."/>
            <person name="Hibbett D.S."/>
            <person name="Martin F."/>
            <person name="Nordberg H.P."/>
            <person name="Cantor M.N."/>
            <person name="Hua S.X."/>
        </authorList>
    </citation>
    <scope>NUCLEOTIDE SEQUENCE [LARGE SCALE GENOMIC DNA]</scope>
    <source>
        <strain evidence="11 12">Zn</strain>
    </source>
</reference>
<dbReference type="Pfam" id="PF00295">
    <property type="entry name" value="Glyco_hydro_28"/>
    <property type="match status" value="1"/>
</dbReference>
<dbReference type="GO" id="GO:0005576">
    <property type="term" value="C:extracellular region"/>
    <property type="evidence" value="ECO:0007669"/>
    <property type="project" value="UniProtKB-SubCell"/>
</dbReference>
<keyword evidence="4 10" id="KW-0732">Signal</keyword>
<dbReference type="InterPro" id="IPR011050">
    <property type="entry name" value="Pectin_lyase_fold/virulence"/>
</dbReference>
<accession>A0A0C3H2F2</accession>
<dbReference type="HOGENOM" id="CLU_016031_1_1_1"/>
<dbReference type="GO" id="GO:0005975">
    <property type="term" value="P:carbohydrate metabolic process"/>
    <property type="evidence" value="ECO:0007669"/>
    <property type="project" value="InterPro"/>
</dbReference>
<dbReference type="STRING" id="913774.A0A0C3H2F2"/>
<keyword evidence="3" id="KW-0964">Secreted</keyword>
<dbReference type="GO" id="GO:0071555">
    <property type="term" value="P:cell wall organization"/>
    <property type="evidence" value="ECO:0007669"/>
    <property type="project" value="UniProtKB-KW"/>
</dbReference>
<dbReference type="GO" id="GO:0004650">
    <property type="term" value="F:polygalacturonase activity"/>
    <property type="evidence" value="ECO:0007669"/>
    <property type="project" value="InterPro"/>
</dbReference>
<feature type="signal peptide" evidence="10">
    <location>
        <begin position="1"/>
        <end position="18"/>
    </location>
</feature>
<evidence type="ECO:0000313" key="11">
    <source>
        <dbReference type="EMBL" id="KIN02341.1"/>
    </source>
</evidence>
<reference evidence="12" key="2">
    <citation type="submission" date="2015-01" db="EMBL/GenBank/DDBJ databases">
        <title>Evolutionary Origins and Diversification of the Mycorrhizal Mutualists.</title>
        <authorList>
            <consortium name="DOE Joint Genome Institute"/>
            <consortium name="Mycorrhizal Genomics Consortium"/>
            <person name="Kohler A."/>
            <person name="Kuo A."/>
            <person name="Nagy L.G."/>
            <person name="Floudas D."/>
            <person name="Copeland A."/>
            <person name="Barry K.W."/>
            <person name="Cichocki N."/>
            <person name="Veneault-Fourrey C."/>
            <person name="LaButti K."/>
            <person name="Lindquist E.A."/>
            <person name="Lipzen A."/>
            <person name="Lundell T."/>
            <person name="Morin E."/>
            <person name="Murat C."/>
            <person name="Riley R."/>
            <person name="Ohm R."/>
            <person name="Sun H."/>
            <person name="Tunlid A."/>
            <person name="Henrissat B."/>
            <person name="Grigoriev I.V."/>
            <person name="Hibbett D.S."/>
            <person name="Martin F."/>
        </authorList>
    </citation>
    <scope>NUCLEOTIDE SEQUENCE [LARGE SCALE GENOMIC DNA]</scope>
    <source>
        <strain evidence="12">Zn</strain>
    </source>
</reference>
<evidence type="ECO:0000256" key="2">
    <source>
        <dbReference type="ARBA" id="ARBA00008834"/>
    </source>
</evidence>
<evidence type="ECO:0000313" key="12">
    <source>
        <dbReference type="Proteomes" id="UP000054321"/>
    </source>
</evidence>
<dbReference type="PANTHER" id="PTHR31736">
    <property type="match status" value="1"/>
</dbReference>
<feature type="chain" id="PRO_5002165118" evidence="10">
    <location>
        <begin position="19"/>
        <end position="430"/>
    </location>
</feature>
<name>A0A0C3H2F2_OIDMZ</name>
<gene>
    <name evidence="11" type="ORF">OIDMADRAFT_197498</name>
</gene>
<organism evidence="11 12">
    <name type="scientific">Oidiodendron maius (strain Zn)</name>
    <dbReference type="NCBI Taxonomy" id="913774"/>
    <lineage>
        <taxon>Eukaryota</taxon>
        <taxon>Fungi</taxon>
        <taxon>Dikarya</taxon>
        <taxon>Ascomycota</taxon>
        <taxon>Pezizomycotina</taxon>
        <taxon>Leotiomycetes</taxon>
        <taxon>Leotiomycetes incertae sedis</taxon>
        <taxon>Myxotrichaceae</taxon>
        <taxon>Oidiodendron</taxon>
    </lineage>
</organism>
<sequence length="430" mass="45789">MLLVGTYALLFLVGPALSVAIESALRDPSNLGNTCTVPAGGSESIDDAPAILDAFNKCGQNGNVIFSNTTYYINSVMNITGLKNCLVDIYGTLMWSTDIDYWLNHSLPVGYQNQSTAWIISGDQVTVDGHGYGTLNGNGDVWYAFADGKSNYPGRPHALTVANTTDSKFQGLRFIRSQMWSLSIIYTQTTSFDSIYVNNTRSTGGAGQNTDGADTIYSSFISFSNWIVDNGDDAISPKANSTDITINDCTFYNGAGIAIGSIGQYKGVYEIIERVYANNIKFIGTLHTIYFKTWTGEQVGYPPNGGGGGLGHASSLVFQNMQAENLRGAAFAISQCTTFSGAAGNCSSSEFQLYDITFKSVSGTTLSNDVASFQCSAVEPCEDIAIIDESLVLSSNGSTANSYLCYEVEKPMGWECTGDACVGGTATGSC</sequence>
<dbReference type="EMBL" id="KN832875">
    <property type="protein sequence ID" value="KIN02341.1"/>
    <property type="molecule type" value="Genomic_DNA"/>
</dbReference>
<dbReference type="InterPro" id="IPR012334">
    <property type="entry name" value="Pectin_lyas_fold"/>
</dbReference>
<dbReference type="OrthoDB" id="187139at2759"/>
<dbReference type="InterPro" id="IPR000743">
    <property type="entry name" value="Glyco_hydro_28"/>
</dbReference>